<accession>A0ABV1H4M8</accession>
<proteinExistence type="predicted"/>
<protein>
    <submittedName>
        <fullName evidence="3">DUF4190 domain-containing protein</fullName>
    </submittedName>
</protein>
<comment type="caution">
    <text evidence="3">The sequence shown here is derived from an EMBL/GenBank/DDBJ whole genome shotgun (WGS) entry which is preliminary data.</text>
</comment>
<evidence type="ECO:0000313" key="4">
    <source>
        <dbReference type="Proteomes" id="UP001546774"/>
    </source>
</evidence>
<evidence type="ECO:0000313" key="3">
    <source>
        <dbReference type="EMBL" id="MEQ2554261.1"/>
    </source>
</evidence>
<evidence type="ECO:0000256" key="2">
    <source>
        <dbReference type="SAM" id="Phobius"/>
    </source>
</evidence>
<keyword evidence="2" id="KW-1133">Transmembrane helix</keyword>
<reference evidence="3" key="1">
    <citation type="submission" date="2024-03" db="EMBL/GenBank/DDBJ databases">
        <title>Human intestinal bacterial collection.</title>
        <authorList>
            <person name="Pauvert C."/>
            <person name="Hitch T.C.A."/>
            <person name="Clavel T."/>
        </authorList>
    </citation>
    <scope>NUCLEOTIDE SEQUENCE [LARGE SCALE GENOMIC DNA]</scope>
    <source>
        <strain evidence="3">CLA-AA-H89B</strain>
    </source>
</reference>
<organism evidence="3 4">
    <name type="scientific">Lachnospira intestinalis</name>
    <dbReference type="NCBI Taxonomy" id="3133158"/>
    <lineage>
        <taxon>Bacteria</taxon>
        <taxon>Bacillati</taxon>
        <taxon>Bacillota</taxon>
        <taxon>Clostridia</taxon>
        <taxon>Lachnospirales</taxon>
        <taxon>Lachnospiraceae</taxon>
        <taxon>Lachnospira</taxon>
    </lineage>
</organism>
<name>A0ABV1H4M8_9FIRM</name>
<feature type="transmembrane region" description="Helical" evidence="2">
    <location>
        <begin position="52"/>
        <end position="81"/>
    </location>
</feature>
<feature type="compositionally biased region" description="Low complexity" evidence="1">
    <location>
        <begin position="7"/>
        <end position="26"/>
    </location>
</feature>
<dbReference type="EMBL" id="JBBMFS010000003">
    <property type="protein sequence ID" value="MEQ2554261.1"/>
    <property type="molecule type" value="Genomic_DNA"/>
</dbReference>
<gene>
    <name evidence="3" type="ORF">WMO37_04415</name>
</gene>
<feature type="region of interest" description="Disordered" evidence="1">
    <location>
        <begin position="1"/>
        <end position="26"/>
    </location>
</feature>
<evidence type="ECO:0000256" key="1">
    <source>
        <dbReference type="SAM" id="MobiDB-lite"/>
    </source>
</evidence>
<keyword evidence="2" id="KW-0812">Transmembrane</keyword>
<dbReference type="Proteomes" id="UP001546774">
    <property type="component" value="Unassembled WGS sequence"/>
</dbReference>
<keyword evidence="2" id="KW-0472">Membrane</keyword>
<sequence>MDNYDPNNWSDNNNTNQNQNINGNQHPNQNYFNNDYPVPPAKPKDKLATFSLILAIAGCVTSIVYYISLPCTISAIVLAILSRSRIGRFEGKAVAGLCLGISGIVLMLFFFVMMLSILHDPSLINYMQEYMSVYAVEPRA</sequence>
<feature type="transmembrane region" description="Helical" evidence="2">
    <location>
        <begin position="93"/>
        <end position="118"/>
    </location>
</feature>
<keyword evidence="4" id="KW-1185">Reference proteome</keyword>